<evidence type="ECO:0000256" key="5">
    <source>
        <dbReference type="ARBA" id="ARBA00022989"/>
    </source>
</evidence>
<keyword evidence="8 11" id="KW-0472">Membrane</keyword>
<evidence type="ECO:0000256" key="2">
    <source>
        <dbReference type="ARBA" id="ARBA00022448"/>
    </source>
</evidence>
<evidence type="ECO:0000313" key="14">
    <source>
        <dbReference type="Proteomes" id="UP001178507"/>
    </source>
</evidence>
<keyword evidence="2 11" id="KW-0813">Transport</keyword>
<feature type="transmembrane region" description="Helical" evidence="11">
    <location>
        <begin position="61"/>
        <end position="82"/>
    </location>
</feature>
<gene>
    <name evidence="13" type="ORF">EVOR1521_LOCUS7858</name>
</gene>
<dbReference type="Pfam" id="PF00571">
    <property type="entry name" value="CBS"/>
    <property type="match status" value="2"/>
</dbReference>
<comment type="subcellular location">
    <subcellularLocation>
        <location evidence="1 11">Membrane</location>
        <topology evidence="1 11">Multi-pass membrane protein</topology>
    </subcellularLocation>
</comment>
<dbReference type="InterPro" id="IPR051280">
    <property type="entry name" value="Cl-channel/antiporter"/>
</dbReference>
<dbReference type="PANTHER" id="PTHR11689">
    <property type="entry name" value="CHLORIDE CHANNEL PROTEIN CLC FAMILY MEMBER"/>
    <property type="match status" value="1"/>
</dbReference>
<dbReference type="SMART" id="SM00116">
    <property type="entry name" value="CBS"/>
    <property type="match status" value="2"/>
</dbReference>
<dbReference type="AlphaFoldDB" id="A0AA36I268"/>
<dbReference type="GO" id="GO:0016020">
    <property type="term" value="C:membrane"/>
    <property type="evidence" value="ECO:0007669"/>
    <property type="project" value="UniProtKB-SubCell"/>
</dbReference>
<evidence type="ECO:0000313" key="13">
    <source>
        <dbReference type="EMBL" id="CAJ1379686.1"/>
    </source>
</evidence>
<proteinExistence type="inferred from homology"/>
<feature type="transmembrane region" description="Helical" evidence="11">
    <location>
        <begin position="103"/>
        <end position="132"/>
    </location>
</feature>
<dbReference type="InterPro" id="IPR001807">
    <property type="entry name" value="ClC"/>
</dbReference>
<dbReference type="PRINTS" id="PR00762">
    <property type="entry name" value="CLCHANNEL"/>
</dbReference>
<dbReference type="SUPFAM" id="SSF81340">
    <property type="entry name" value="Clc chloride channel"/>
    <property type="match status" value="1"/>
</dbReference>
<keyword evidence="14" id="KW-1185">Reference proteome</keyword>
<organism evidence="13 14">
    <name type="scientific">Effrenium voratum</name>
    <dbReference type="NCBI Taxonomy" id="2562239"/>
    <lineage>
        <taxon>Eukaryota</taxon>
        <taxon>Sar</taxon>
        <taxon>Alveolata</taxon>
        <taxon>Dinophyceae</taxon>
        <taxon>Suessiales</taxon>
        <taxon>Symbiodiniaceae</taxon>
        <taxon>Effrenium</taxon>
    </lineage>
</organism>
<feature type="transmembrane region" description="Helical" evidence="11">
    <location>
        <begin position="301"/>
        <end position="321"/>
    </location>
</feature>
<dbReference type="PROSITE" id="PS51371">
    <property type="entry name" value="CBS"/>
    <property type="match status" value="2"/>
</dbReference>
<comment type="caution">
    <text evidence="11">Lacks conserved residue(s) required for the propagation of feature annotation.</text>
</comment>
<evidence type="ECO:0000259" key="12">
    <source>
        <dbReference type="PROSITE" id="PS51371"/>
    </source>
</evidence>
<evidence type="ECO:0000256" key="8">
    <source>
        <dbReference type="ARBA" id="ARBA00023136"/>
    </source>
</evidence>
<keyword evidence="4" id="KW-0677">Repeat</keyword>
<feature type="domain" description="CBS" evidence="12">
    <location>
        <begin position="557"/>
        <end position="615"/>
    </location>
</feature>
<feature type="transmembrane region" description="Helical" evidence="11">
    <location>
        <begin position="247"/>
        <end position="266"/>
    </location>
</feature>
<dbReference type="EMBL" id="CAUJNA010000651">
    <property type="protein sequence ID" value="CAJ1379686.1"/>
    <property type="molecule type" value="Genomic_DNA"/>
</dbReference>
<evidence type="ECO:0000256" key="4">
    <source>
        <dbReference type="ARBA" id="ARBA00022737"/>
    </source>
</evidence>
<dbReference type="PANTHER" id="PTHR11689:SF136">
    <property type="entry name" value="H(+)_CL(-) EXCHANGE TRANSPORTER 7"/>
    <property type="match status" value="1"/>
</dbReference>
<evidence type="ECO:0000256" key="11">
    <source>
        <dbReference type="RuleBase" id="RU361221"/>
    </source>
</evidence>
<dbReference type="InterPro" id="IPR014743">
    <property type="entry name" value="Cl-channel_core"/>
</dbReference>
<dbReference type="Pfam" id="PF00654">
    <property type="entry name" value="Voltage_CLC"/>
    <property type="match status" value="1"/>
</dbReference>
<feature type="transmembrane region" description="Helical" evidence="11">
    <location>
        <begin position="341"/>
        <end position="361"/>
    </location>
</feature>
<dbReference type="Gene3D" id="1.10.3080.10">
    <property type="entry name" value="Clc chloride channel"/>
    <property type="match status" value="1"/>
</dbReference>
<reference evidence="13" key="1">
    <citation type="submission" date="2023-08" db="EMBL/GenBank/DDBJ databases">
        <authorList>
            <person name="Chen Y."/>
            <person name="Shah S."/>
            <person name="Dougan E. K."/>
            <person name="Thang M."/>
            <person name="Chan C."/>
        </authorList>
    </citation>
    <scope>NUCLEOTIDE SEQUENCE</scope>
</reference>
<keyword evidence="7 10" id="KW-0129">CBS domain</keyword>
<dbReference type="InterPro" id="IPR046342">
    <property type="entry name" value="CBS_dom_sf"/>
</dbReference>
<protein>
    <recommendedName>
        <fullName evidence="11">Chloride channel protein</fullName>
    </recommendedName>
</protein>
<evidence type="ECO:0000256" key="6">
    <source>
        <dbReference type="ARBA" id="ARBA00023065"/>
    </source>
</evidence>
<dbReference type="GO" id="GO:0005254">
    <property type="term" value="F:chloride channel activity"/>
    <property type="evidence" value="ECO:0007669"/>
    <property type="project" value="UniProtKB-UniRule"/>
</dbReference>
<dbReference type="CDD" id="cd04591">
    <property type="entry name" value="CBS_pair_voltage-gated_CLC_euk_bac"/>
    <property type="match status" value="1"/>
</dbReference>
<evidence type="ECO:0000256" key="9">
    <source>
        <dbReference type="ARBA" id="ARBA00023214"/>
    </source>
</evidence>
<keyword evidence="3 11" id="KW-0812">Transmembrane</keyword>
<evidence type="ECO:0000256" key="3">
    <source>
        <dbReference type="ARBA" id="ARBA00022692"/>
    </source>
</evidence>
<dbReference type="Proteomes" id="UP001178507">
    <property type="component" value="Unassembled WGS sequence"/>
</dbReference>
<feature type="transmembrane region" description="Helical" evidence="11">
    <location>
        <begin position="273"/>
        <end position="289"/>
    </location>
</feature>
<keyword evidence="5 11" id="KW-1133">Transmembrane helix</keyword>
<evidence type="ECO:0000256" key="10">
    <source>
        <dbReference type="PROSITE-ProRule" id="PRU00703"/>
    </source>
</evidence>
<keyword evidence="6 11" id="KW-0406">Ion transport</keyword>
<dbReference type="SUPFAM" id="SSF54631">
    <property type="entry name" value="CBS-domain pair"/>
    <property type="match status" value="1"/>
</dbReference>
<feature type="transmembrane region" description="Helical" evidence="11">
    <location>
        <begin position="212"/>
        <end position="235"/>
    </location>
</feature>
<dbReference type="InterPro" id="IPR000644">
    <property type="entry name" value="CBS_dom"/>
</dbReference>
<keyword evidence="9 11" id="KW-0868">Chloride</keyword>
<feature type="domain" description="CBS" evidence="12">
    <location>
        <begin position="623"/>
        <end position="682"/>
    </location>
</feature>
<accession>A0AA36I268</accession>
<comment type="similarity">
    <text evidence="11">Belongs to the chloride channel (TC 2.A.49) family.</text>
</comment>
<dbReference type="Gene3D" id="3.10.580.10">
    <property type="entry name" value="CBS-domain"/>
    <property type="match status" value="1"/>
</dbReference>
<sequence length="682" mass="71935">MSFERGQDGTTLLESLSSASRAPGNSSSVESIDFDVYESQTNLSKGTSRTGRTVLQSSLKWMAIALVGLATGSVASGIDYGIEFLTKSRFGLIKSLINAGCSSTVLVLVHLVLCTSLAGIAAGLVCFVSPYAAGSGIPEVKSRLNGVDLPVVAPRTLVAKACGVLFSVSAGLPCGKEGPMIHSGAIMGALFARLTTRLEPHSLLHEMDLRDFIAAGGAAGVAAAFGAPVGGVLFALEEGASFWNPQVLLQTLLCSSVAALTLNLFLGGVDSSGFGTLGALGVLTFGSYFESNATSYHIWELPFFIALGIVGGLMGAAFNALNVPLSLWRMRNVGAAGVKRFCEAAVVAAIIALIFIVPPLLLNSCYVTDVKQYKHDSLSITCVPSEHHYDSTLGLFMTPSEDAIKVLFHDPEPFHSGLLMMFGLVYFALACWTYGLGVPSGLFVPSLLSGAVLGRLIGQAVHTVGAVAPAGMYSMVGAAASLAGMARITVSLAVIIVEATGNTQYIIPILFAVMIAKAVGDLFNEGIYDIHIHLKHVPFLESDAKVQLCNEKVSKVMTRQVESLRSAESLERLSFLMQTSHNAFPVVDGTGSLLGMLSRSVLADVARECPEGLETEGPEAVDLKPYVNLGSYSIHESATVRRAYALFRSMGLRHLPVVGHGGILKGIVTRRDFLEHLTRCAV</sequence>
<name>A0AA36I268_9DINO</name>
<feature type="transmembrane region" description="Helical" evidence="11">
    <location>
        <begin position="414"/>
        <end position="435"/>
    </location>
</feature>
<dbReference type="Gene3D" id="3.90.1280.20">
    <property type="match status" value="1"/>
</dbReference>
<evidence type="ECO:0000256" key="7">
    <source>
        <dbReference type="ARBA" id="ARBA00023122"/>
    </source>
</evidence>
<evidence type="ECO:0000256" key="1">
    <source>
        <dbReference type="ARBA" id="ARBA00004141"/>
    </source>
</evidence>
<comment type="caution">
    <text evidence="13">The sequence shown here is derived from an EMBL/GenBank/DDBJ whole genome shotgun (WGS) entry which is preliminary data.</text>
</comment>